<feature type="signal peptide" evidence="1">
    <location>
        <begin position="1"/>
        <end position="21"/>
    </location>
</feature>
<organism evidence="2 3">
    <name type="scientific">Chitinophaga dinghuensis</name>
    <dbReference type="NCBI Taxonomy" id="1539050"/>
    <lineage>
        <taxon>Bacteria</taxon>
        <taxon>Pseudomonadati</taxon>
        <taxon>Bacteroidota</taxon>
        <taxon>Chitinophagia</taxon>
        <taxon>Chitinophagales</taxon>
        <taxon>Chitinophagaceae</taxon>
        <taxon>Chitinophaga</taxon>
    </lineage>
</organism>
<dbReference type="OrthoDB" id="1148550at2"/>
<keyword evidence="3" id="KW-1185">Reference proteome</keyword>
<evidence type="ECO:0000313" key="3">
    <source>
        <dbReference type="Proteomes" id="UP000249819"/>
    </source>
</evidence>
<gene>
    <name evidence="2" type="ORF">CLV59_106157</name>
</gene>
<evidence type="ECO:0000256" key="1">
    <source>
        <dbReference type="SAM" id="SignalP"/>
    </source>
</evidence>
<dbReference type="AlphaFoldDB" id="A0A327VSS4"/>
<evidence type="ECO:0000313" key="2">
    <source>
        <dbReference type="EMBL" id="RAJ79097.1"/>
    </source>
</evidence>
<comment type="caution">
    <text evidence="2">The sequence shown here is derived from an EMBL/GenBank/DDBJ whole genome shotgun (WGS) entry which is preliminary data.</text>
</comment>
<dbReference type="RefSeq" id="WP_111593568.1">
    <property type="nucleotide sequence ID" value="NZ_QLMA01000006.1"/>
</dbReference>
<reference evidence="2 3" key="1">
    <citation type="submission" date="2018-06" db="EMBL/GenBank/DDBJ databases">
        <title>Genomic Encyclopedia of Archaeal and Bacterial Type Strains, Phase II (KMG-II): from individual species to whole genera.</title>
        <authorList>
            <person name="Goeker M."/>
        </authorList>
    </citation>
    <scope>NUCLEOTIDE SEQUENCE [LARGE SCALE GENOMIC DNA]</scope>
    <source>
        <strain evidence="2 3">DSM 29821</strain>
    </source>
</reference>
<protein>
    <recommendedName>
        <fullName evidence="4">GH25 family protein</fullName>
    </recommendedName>
</protein>
<sequence length="237" mass="26890">MKKLFFSALFSCIMYTAFGHALWMETAVNGKKGQPQEVKIFLGEYADNERDSIQHWFSNMRDFKLYLIDPSGQKQLLSCTPAGNHFRATFTPTSDGVYTLYIDHVVQEVYSGSKIHYYAQGLVRVNDNKSTGNLKQNTFIVQTANTATGKKNNAEQVTLLHQSKSTLPNAELTVQSPEGWTKKMKASNKGEAFAYTPAWSGRYLLEGTFIEEEKGEHEGKPYERVWHCVTYCKDVTN</sequence>
<name>A0A327VSS4_9BACT</name>
<proteinExistence type="predicted"/>
<feature type="chain" id="PRO_5016423940" description="GH25 family protein" evidence="1">
    <location>
        <begin position="22"/>
        <end position="237"/>
    </location>
</feature>
<keyword evidence="1" id="KW-0732">Signal</keyword>
<evidence type="ECO:0008006" key="4">
    <source>
        <dbReference type="Google" id="ProtNLM"/>
    </source>
</evidence>
<accession>A0A327VSS4</accession>
<dbReference type="Proteomes" id="UP000249819">
    <property type="component" value="Unassembled WGS sequence"/>
</dbReference>
<dbReference type="EMBL" id="QLMA01000006">
    <property type="protein sequence ID" value="RAJ79097.1"/>
    <property type="molecule type" value="Genomic_DNA"/>
</dbReference>